<keyword evidence="1" id="KW-0862">Zinc</keyword>
<proteinExistence type="inferred from homology"/>
<keyword evidence="3" id="KW-1185">Reference proteome</keyword>
<keyword evidence="1" id="KW-0378">Hydrolase</keyword>
<keyword evidence="1" id="KW-0472">Membrane</keyword>
<keyword evidence="1" id="KW-0224">Dipeptidase</keyword>
<evidence type="ECO:0000256" key="1">
    <source>
        <dbReference type="RuleBase" id="RU341113"/>
    </source>
</evidence>
<dbReference type="InterPro" id="IPR008257">
    <property type="entry name" value="Pept_M19"/>
</dbReference>
<reference evidence="2" key="2">
    <citation type="submission" date="2025-08" db="UniProtKB">
        <authorList>
            <consortium name="Ensembl"/>
        </authorList>
    </citation>
    <scope>IDENTIFICATION</scope>
</reference>
<sequence length="360" mass="40795">MNQTFGGLHFFLRSWLISFDFPMMSSKEALNDLPWQMRMKFNNQLNAVDLYTLNNTHTNIPKIREGRLAAQVHTRMHPRTTKIPTRQILEQIVVIHRMCMKYPEAFMFASSSKDIVDAFSQNRTATGRVFYCGCVCFPPRADNWLHNGLSEFGKQLVFEINCIGMLIDLAHVSEKVMNQVLDLSKAPVIFSHSSAYAVCPHKRNVPDDVLRKVVSEGGEGDSGLQNTYEELSHSFPLDIKSHFIYIALCTSANISNIICFGGDYDGVGRVPEGLEDVFKYPAPVAELLSRGWTDAEVKATLGDNLLSVFREVERVSTRQTDDLPIPYEEVKNDYRTSYGYPVPTQTVLGQFSPSALWPWH</sequence>
<comment type="catalytic activity">
    <reaction evidence="1">
        <text>an L-aminoacyl-L-amino acid + H2O = 2 an L-alpha-amino acid</text>
        <dbReference type="Rhea" id="RHEA:48940"/>
        <dbReference type="ChEBI" id="CHEBI:15377"/>
        <dbReference type="ChEBI" id="CHEBI:59869"/>
        <dbReference type="ChEBI" id="CHEBI:77460"/>
        <dbReference type="EC" id="3.4.13.19"/>
    </reaction>
</comment>
<dbReference type="PANTHER" id="PTHR10443:SF38">
    <property type="entry name" value="DIPEPTIDASE 1"/>
    <property type="match status" value="1"/>
</dbReference>
<dbReference type="SUPFAM" id="SSF51556">
    <property type="entry name" value="Metallo-dependent hydrolases"/>
    <property type="match status" value="1"/>
</dbReference>
<keyword evidence="1" id="KW-0336">GPI-anchor</keyword>
<dbReference type="EC" id="3.4.13.19" evidence="1"/>
<evidence type="ECO:0000313" key="2">
    <source>
        <dbReference type="Ensembl" id="ENSOMYP00000091472.2"/>
    </source>
</evidence>
<name>A0A8C7U4T7_ONCMY</name>
<accession>A0A8C7U4T7</accession>
<keyword evidence="1" id="KW-0482">Metalloprotease</keyword>
<reference evidence="2" key="1">
    <citation type="submission" date="2020-07" db="EMBL/GenBank/DDBJ databases">
        <title>A long reads based de novo assembly of the rainbow trout Arlee double haploid line genome.</title>
        <authorList>
            <person name="Gao G."/>
            <person name="Palti Y."/>
        </authorList>
    </citation>
    <scope>NUCLEOTIDE SEQUENCE [LARGE SCALE GENOMIC DNA]</scope>
</reference>
<dbReference type="GO" id="GO:0098552">
    <property type="term" value="C:side of membrane"/>
    <property type="evidence" value="ECO:0007669"/>
    <property type="project" value="UniProtKB-KW"/>
</dbReference>
<dbReference type="GeneTree" id="ENSGT00940000159615"/>
<dbReference type="Ensembl" id="ENSOMYT00000099537.2">
    <property type="protein sequence ID" value="ENSOMYP00000091472.2"/>
    <property type="gene ID" value="ENSOMYG00000042022.2"/>
</dbReference>
<keyword evidence="1" id="KW-0325">Glycoprotein</keyword>
<dbReference type="InterPro" id="IPR032466">
    <property type="entry name" value="Metal_Hydrolase"/>
</dbReference>
<comment type="subcellular location">
    <subcellularLocation>
        <location evidence="1">Membrane</location>
        <topology evidence="1">Lipid-anchor</topology>
        <topology evidence="1">GPI-anchor</topology>
    </subcellularLocation>
</comment>
<keyword evidence="1" id="KW-0479">Metal-binding</keyword>
<keyword evidence="1" id="KW-1015">Disulfide bond</keyword>
<evidence type="ECO:0000313" key="3">
    <source>
        <dbReference type="Proteomes" id="UP000694395"/>
    </source>
</evidence>
<dbReference type="Pfam" id="PF01244">
    <property type="entry name" value="Peptidase_M19"/>
    <property type="match status" value="2"/>
</dbReference>
<organism evidence="2 3">
    <name type="scientific">Oncorhynchus mykiss</name>
    <name type="common">Rainbow trout</name>
    <name type="synonym">Salmo gairdneri</name>
    <dbReference type="NCBI Taxonomy" id="8022"/>
    <lineage>
        <taxon>Eukaryota</taxon>
        <taxon>Metazoa</taxon>
        <taxon>Chordata</taxon>
        <taxon>Craniata</taxon>
        <taxon>Vertebrata</taxon>
        <taxon>Euteleostomi</taxon>
        <taxon>Actinopterygii</taxon>
        <taxon>Neopterygii</taxon>
        <taxon>Teleostei</taxon>
        <taxon>Protacanthopterygii</taxon>
        <taxon>Salmoniformes</taxon>
        <taxon>Salmonidae</taxon>
        <taxon>Salmoninae</taxon>
        <taxon>Oncorhynchus</taxon>
    </lineage>
</organism>
<dbReference type="PANTHER" id="PTHR10443">
    <property type="entry name" value="MICROSOMAL DIPEPTIDASE"/>
    <property type="match status" value="1"/>
</dbReference>
<reference evidence="2" key="3">
    <citation type="submission" date="2025-09" db="UniProtKB">
        <authorList>
            <consortium name="Ensembl"/>
        </authorList>
    </citation>
    <scope>IDENTIFICATION</scope>
</reference>
<dbReference type="AlphaFoldDB" id="A0A8C7U4T7"/>
<comment type="subunit">
    <text evidence="1">Homodimer; disulfide-linked.</text>
</comment>
<dbReference type="GO" id="GO:0070573">
    <property type="term" value="F:metallodipeptidase activity"/>
    <property type="evidence" value="ECO:0007669"/>
    <property type="project" value="InterPro"/>
</dbReference>
<dbReference type="Proteomes" id="UP000694395">
    <property type="component" value="Chromosome 26"/>
</dbReference>
<dbReference type="GO" id="GO:0046872">
    <property type="term" value="F:metal ion binding"/>
    <property type="evidence" value="ECO:0007669"/>
    <property type="project" value="UniProtKB-UniRule"/>
</dbReference>
<dbReference type="GO" id="GO:0006508">
    <property type="term" value="P:proteolysis"/>
    <property type="evidence" value="ECO:0007669"/>
    <property type="project" value="UniProtKB-KW"/>
</dbReference>
<keyword evidence="1" id="KW-0645">Protease</keyword>
<dbReference type="PROSITE" id="PS51365">
    <property type="entry name" value="RENAL_DIPEPTIDASE_2"/>
    <property type="match status" value="2"/>
</dbReference>
<keyword evidence="1" id="KW-0449">Lipoprotein</keyword>
<dbReference type="Gene3D" id="3.20.20.140">
    <property type="entry name" value="Metal-dependent hydrolases"/>
    <property type="match status" value="2"/>
</dbReference>
<protein>
    <recommendedName>
        <fullName evidence="1">Dipeptidase</fullName>
        <ecNumber evidence="1">3.4.13.19</ecNumber>
    </recommendedName>
</protein>
<comment type="similarity">
    <text evidence="1">Belongs to the metallo-dependent hydrolases superfamily. Peptidase M19 family.</text>
</comment>
<comment type="cofactor">
    <cofactor evidence="1">
        <name>Zn(2+)</name>
        <dbReference type="ChEBI" id="CHEBI:29105"/>
    </cofactor>
</comment>